<evidence type="ECO:0000313" key="1">
    <source>
        <dbReference type="EMBL" id="BCK82005.1"/>
    </source>
</evidence>
<organism evidence="1 2">
    <name type="scientific">Vescimonas coprocola</name>
    <dbReference type="NCBI Taxonomy" id="2714355"/>
    <lineage>
        <taxon>Bacteria</taxon>
        <taxon>Bacillati</taxon>
        <taxon>Bacillota</taxon>
        <taxon>Clostridia</taxon>
        <taxon>Eubacteriales</taxon>
        <taxon>Oscillospiraceae</taxon>
        <taxon>Vescimonas</taxon>
    </lineage>
</organism>
<dbReference type="KEGG" id="vcop:MM50RIKEN_17680"/>
<protein>
    <submittedName>
        <fullName evidence="1">Uncharacterized protein</fullName>
    </submittedName>
</protein>
<dbReference type="AlphaFoldDB" id="A0A810Q5Z0"/>
<accession>A0A810Q5Z0</accession>
<name>A0A810Q5Z0_9FIRM</name>
<gene>
    <name evidence="1" type="ORF">MM50RIKEN_17680</name>
</gene>
<keyword evidence="2" id="KW-1185">Reference proteome</keyword>
<evidence type="ECO:0000313" key="2">
    <source>
        <dbReference type="Proteomes" id="UP000681035"/>
    </source>
</evidence>
<proteinExistence type="predicted"/>
<dbReference type="Proteomes" id="UP000681035">
    <property type="component" value="Chromosome"/>
</dbReference>
<reference evidence="1" key="1">
    <citation type="submission" date="2020-09" db="EMBL/GenBank/DDBJ databases">
        <title>New species isolated from human feces.</title>
        <authorList>
            <person name="Kitahara M."/>
            <person name="Shigeno Y."/>
            <person name="Shime M."/>
            <person name="Matsumoto Y."/>
            <person name="Nakamura S."/>
            <person name="Motooka D."/>
            <person name="Fukuoka S."/>
            <person name="Nishikawa H."/>
            <person name="Benno Y."/>
        </authorList>
    </citation>
    <scope>NUCLEOTIDE SEQUENCE</scope>
    <source>
        <strain evidence="1">MM50</strain>
    </source>
</reference>
<sequence>MPDQSDLERKRQMYNTLCMNDTAAYCCDLKNAKSAVCGGKFTI</sequence>
<dbReference type="EMBL" id="AP023418">
    <property type="protein sequence ID" value="BCK82005.1"/>
    <property type="molecule type" value="Genomic_DNA"/>
</dbReference>